<dbReference type="CDD" id="cd02440">
    <property type="entry name" value="AdoMet_MTases"/>
    <property type="match status" value="1"/>
</dbReference>
<protein>
    <submittedName>
        <fullName evidence="8">SAM-dependent methyltransferase</fullName>
    </submittedName>
</protein>
<dbReference type="AlphaFoldDB" id="A0A246GIC1"/>
<evidence type="ECO:0000256" key="3">
    <source>
        <dbReference type="ARBA" id="ARBA00022679"/>
    </source>
</evidence>
<proteinExistence type="inferred from homology"/>
<dbReference type="EMBL" id="MTCZ01000067">
    <property type="protein sequence ID" value="OWP83930.1"/>
    <property type="molecule type" value="Genomic_DNA"/>
</dbReference>
<accession>A0A246GIC1</accession>
<name>A0A246GIC1_9FLAO</name>
<dbReference type="InterPro" id="IPR054520">
    <property type="entry name" value="M_Eco57I_C"/>
</dbReference>
<dbReference type="GO" id="GO:0009007">
    <property type="term" value="F:site-specific DNA-methyltransferase (adenine-specific) activity"/>
    <property type="evidence" value="ECO:0007669"/>
    <property type="project" value="UniProtKB-EC"/>
</dbReference>
<dbReference type="GO" id="GO:0032259">
    <property type="term" value="P:methylation"/>
    <property type="evidence" value="ECO:0007669"/>
    <property type="project" value="UniProtKB-KW"/>
</dbReference>
<evidence type="ECO:0000256" key="1">
    <source>
        <dbReference type="ARBA" id="ARBA00006594"/>
    </source>
</evidence>
<keyword evidence="5" id="KW-0680">Restriction system</keyword>
<dbReference type="Proteomes" id="UP000197768">
    <property type="component" value="Unassembled WGS sequence"/>
</dbReference>
<dbReference type="Gene3D" id="3.40.50.150">
    <property type="entry name" value="Vaccinia Virus protein VP39"/>
    <property type="match status" value="1"/>
</dbReference>
<dbReference type="SUPFAM" id="SSF53335">
    <property type="entry name" value="S-adenosyl-L-methionine-dependent methyltransferases"/>
    <property type="match status" value="1"/>
</dbReference>
<dbReference type="GO" id="GO:0003677">
    <property type="term" value="F:DNA binding"/>
    <property type="evidence" value="ECO:0007669"/>
    <property type="project" value="InterPro"/>
</dbReference>
<reference evidence="8 9" key="1">
    <citation type="journal article" date="2017" name="Infect. Genet. Evol.">
        <title>Comparative genome analysis of fish pathogen Flavobacterium columnare reveals extensive sequence diversity within the species.</title>
        <authorList>
            <person name="Kayansamruaj P."/>
            <person name="Dong H.T."/>
            <person name="Hirono I."/>
            <person name="Kondo H."/>
            <person name="Senapin S."/>
            <person name="Rodkhum C."/>
        </authorList>
    </citation>
    <scope>NUCLEOTIDE SEQUENCE [LARGE SCALE GENOMIC DNA]</scope>
    <source>
        <strain evidence="8 9">1215</strain>
    </source>
</reference>
<keyword evidence="3 8" id="KW-0808">Transferase</keyword>
<evidence type="ECO:0000259" key="6">
    <source>
        <dbReference type="Pfam" id="PF02384"/>
    </source>
</evidence>
<organism evidence="8 9">
    <name type="scientific">Flavobacterium davisii</name>
    <dbReference type="NCBI Taxonomy" id="2906077"/>
    <lineage>
        <taxon>Bacteria</taxon>
        <taxon>Pseudomonadati</taxon>
        <taxon>Bacteroidota</taxon>
        <taxon>Flavobacteriia</taxon>
        <taxon>Flavobacteriales</taxon>
        <taxon>Flavobacteriaceae</taxon>
        <taxon>Flavobacterium</taxon>
    </lineage>
</organism>
<dbReference type="GO" id="GO:0008170">
    <property type="term" value="F:N-methyltransferase activity"/>
    <property type="evidence" value="ECO:0007669"/>
    <property type="project" value="InterPro"/>
</dbReference>
<dbReference type="InterPro" id="IPR002052">
    <property type="entry name" value="DNA_methylase_N6_adenine_CS"/>
</dbReference>
<comment type="similarity">
    <text evidence="1">Belongs to the N(4)/N(6)-methyltransferase family.</text>
</comment>
<dbReference type="InterPro" id="IPR003356">
    <property type="entry name" value="DNA_methylase_A-5"/>
</dbReference>
<dbReference type="PANTHER" id="PTHR33841:SF5">
    <property type="entry name" value="DNA METHYLASE (MODIFICATION METHYLASE) (METHYLTRANSFERASE)-RELATED"/>
    <property type="match status" value="1"/>
</dbReference>
<dbReference type="Pfam" id="PF22837">
    <property type="entry name" value="M_Eco57I_C"/>
    <property type="match status" value="1"/>
</dbReference>
<comment type="caution">
    <text evidence="8">The sequence shown here is derived from an EMBL/GenBank/DDBJ whole genome shotgun (WGS) entry which is preliminary data.</text>
</comment>
<dbReference type="Pfam" id="PF02384">
    <property type="entry name" value="N6_Mtase"/>
    <property type="match status" value="1"/>
</dbReference>
<dbReference type="InterPro" id="IPR050953">
    <property type="entry name" value="N4_N6_ade-DNA_methylase"/>
</dbReference>
<dbReference type="PANTHER" id="PTHR33841">
    <property type="entry name" value="DNA METHYLTRANSFERASE YEEA-RELATED"/>
    <property type="match status" value="1"/>
</dbReference>
<sequence length="550" mass="63370">MSTDVTENIDSKKLRGGYYTPQPITDFICKWAITNPMQKVLEPSCGDGNFIESAIKRFKELGVQDNQLYGLIQGVELLEIEAEKSKTRAAKYGLNSDTITNDDFFNFILKKNGNACYDVVIGNPPFIRYQNFPEEHRDLAIKMMQKMELRPNKLTNIWVPFLVISASKLRSNGKLGMVIPAELFQVKYAAETRVFLSNFFSRITIVTFKKLVFSDIQQEVVLLLCEKNVEENKGVRVIEINDLEELKTLNLDQIQNIDVKSLDHSTEKWTKYFLDENEIQLLRRIKADERINPSFDVMNVDVGIVTGRNEFFMMNEETVSQWKLQPYTTKVVGKSAHLKGIVYDETDFEANVAAGYPVHLFLPEAKEYSKQPKAVKEYISYGEEKKYHTGYKCKIRKLWYITPSLWSPDAFALRQVGEYPKLIVNNTGASSTDTIHRVRFKNGANAEIVALSYLNSLTFAFSEIMGRSYGGGVLTFEPSEIEELPLPILRKNHMINFEEIDALMRNRNIEEVLDIIDNELLINQLEFNRADVDTLRGIWKKLSNRRNHRK</sequence>
<feature type="domain" description="DNA methylase adenine-specific" evidence="6">
    <location>
        <begin position="11"/>
        <end position="262"/>
    </location>
</feature>
<gene>
    <name evidence="8" type="ORF">BWK59_07970</name>
</gene>
<evidence type="ECO:0000259" key="7">
    <source>
        <dbReference type="Pfam" id="PF22837"/>
    </source>
</evidence>
<feature type="domain" description="Type II methyltransferase M.Eco57I C-terminal" evidence="7">
    <location>
        <begin position="267"/>
        <end position="521"/>
    </location>
</feature>
<dbReference type="GO" id="GO:0009307">
    <property type="term" value="P:DNA restriction-modification system"/>
    <property type="evidence" value="ECO:0007669"/>
    <property type="project" value="UniProtKB-KW"/>
</dbReference>
<evidence type="ECO:0000313" key="9">
    <source>
        <dbReference type="Proteomes" id="UP000197768"/>
    </source>
</evidence>
<evidence type="ECO:0000256" key="5">
    <source>
        <dbReference type="ARBA" id="ARBA00022747"/>
    </source>
</evidence>
<evidence type="ECO:0000313" key="8">
    <source>
        <dbReference type="EMBL" id="OWP83930.1"/>
    </source>
</evidence>
<keyword evidence="4" id="KW-0949">S-adenosyl-L-methionine</keyword>
<dbReference type="RefSeq" id="WP_088392747.1">
    <property type="nucleotide sequence ID" value="NZ_MTCZ01000067.1"/>
</dbReference>
<dbReference type="InterPro" id="IPR029063">
    <property type="entry name" value="SAM-dependent_MTases_sf"/>
</dbReference>
<evidence type="ECO:0000256" key="4">
    <source>
        <dbReference type="ARBA" id="ARBA00022691"/>
    </source>
</evidence>
<dbReference type="PROSITE" id="PS00092">
    <property type="entry name" value="N6_MTASE"/>
    <property type="match status" value="1"/>
</dbReference>
<keyword evidence="2 8" id="KW-0489">Methyltransferase</keyword>
<evidence type="ECO:0000256" key="2">
    <source>
        <dbReference type="ARBA" id="ARBA00022603"/>
    </source>
</evidence>
<dbReference type="PRINTS" id="PR00507">
    <property type="entry name" value="N12N6MTFRASE"/>
</dbReference>